<dbReference type="GO" id="GO:0005732">
    <property type="term" value="C:sno(s)RNA-containing ribonucleoprotein complex"/>
    <property type="evidence" value="ECO:0007669"/>
    <property type="project" value="UniProtKB-UniRule"/>
</dbReference>
<feature type="compositionally biased region" description="Low complexity" evidence="8">
    <location>
        <begin position="633"/>
        <end position="648"/>
    </location>
</feature>
<dbReference type="PANTHER" id="PTHR17039">
    <property type="entry name" value="U3 SMALL NUCLEOLAR RIBONUCLEOPROTEIN PROTEIN MPP10"/>
    <property type="match status" value="1"/>
</dbReference>
<dbReference type="EMBL" id="JANBQF010000085">
    <property type="protein sequence ID" value="KAJ2005789.1"/>
    <property type="molecule type" value="Genomic_DNA"/>
</dbReference>
<comment type="subcellular location">
    <subcellularLocation>
        <location evidence="1 7">Nucleus</location>
        <location evidence="1 7">Nucleolus</location>
    </subcellularLocation>
</comment>
<dbReference type="Proteomes" id="UP001150907">
    <property type="component" value="Unassembled WGS sequence"/>
</dbReference>
<comment type="caution">
    <text evidence="9">The sequence shown here is derived from an EMBL/GenBank/DDBJ whole genome shotgun (WGS) entry which is preliminary data.</text>
</comment>
<reference evidence="9" key="1">
    <citation type="submission" date="2022-07" db="EMBL/GenBank/DDBJ databases">
        <title>Phylogenomic reconstructions and comparative analyses of Kickxellomycotina fungi.</title>
        <authorList>
            <person name="Reynolds N.K."/>
            <person name="Stajich J.E."/>
            <person name="Barry K."/>
            <person name="Grigoriev I.V."/>
            <person name="Crous P."/>
            <person name="Smith M.E."/>
        </authorList>
    </citation>
    <scope>NUCLEOTIDE SEQUENCE</scope>
    <source>
        <strain evidence="9">IMI 214461</strain>
    </source>
</reference>
<comment type="similarity">
    <text evidence="6 7">Belongs to the MPP10 family.</text>
</comment>
<protein>
    <recommendedName>
        <fullName evidence="7">U3 small nucleolar ribonucleoprotein protein MPP10</fullName>
    </recommendedName>
</protein>
<evidence type="ECO:0000256" key="1">
    <source>
        <dbReference type="ARBA" id="ARBA00004604"/>
    </source>
</evidence>
<dbReference type="InterPro" id="IPR012173">
    <property type="entry name" value="Mpp10"/>
</dbReference>
<dbReference type="AlphaFoldDB" id="A0A9W8BMA5"/>
<feature type="compositionally biased region" description="Acidic residues" evidence="8">
    <location>
        <begin position="249"/>
        <end position="287"/>
    </location>
</feature>
<proteinExistence type="inferred from homology"/>
<dbReference type="GO" id="GO:0034457">
    <property type="term" value="C:Mpp10 complex"/>
    <property type="evidence" value="ECO:0007669"/>
    <property type="project" value="UniProtKB-UniRule"/>
</dbReference>
<evidence type="ECO:0000256" key="7">
    <source>
        <dbReference type="PIRNR" id="PIRNR017300"/>
    </source>
</evidence>
<feature type="compositionally biased region" description="Acidic residues" evidence="8">
    <location>
        <begin position="334"/>
        <end position="344"/>
    </location>
</feature>
<accession>A0A9W8BMA5</accession>
<evidence type="ECO:0000256" key="2">
    <source>
        <dbReference type="ARBA" id="ARBA00022517"/>
    </source>
</evidence>
<feature type="region of interest" description="Disordered" evidence="8">
    <location>
        <begin position="562"/>
        <end position="648"/>
    </location>
</feature>
<dbReference type="Pfam" id="PF04006">
    <property type="entry name" value="Mpp10"/>
    <property type="match status" value="1"/>
</dbReference>
<keyword evidence="10" id="KW-1185">Reference proteome</keyword>
<keyword evidence="3 7" id="KW-0698">rRNA processing</keyword>
<keyword evidence="5 7" id="KW-0687">Ribonucleoprotein</keyword>
<evidence type="ECO:0000256" key="6">
    <source>
        <dbReference type="ARBA" id="ARBA00029455"/>
    </source>
</evidence>
<feature type="compositionally biased region" description="Acidic residues" evidence="8">
    <location>
        <begin position="189"/>
        <end position="204"/>
    </location>
</feature>
<evidence type="ECO:0000313" key="10">
    <source>
        <dbReference type="Proteomes" id="UP001150907"/>
    </source>
</evidence>
<evidence type="ECO:0000256" key="5">
    <source>
        <dbReference type="ARBA" id="ARBA00023274"/>
    </source>
</evidence>
<dbReference type="GO" id="GO:0006364">
    <property type="term" value="P:rRNA processing"/>
    <property type="evidence" value="ECO:0007669"/>
    <property type="project" value="UniProtKB-KW"/>
</dbReference>
<dbReference type="PANTHER" id="PTHR17039:SF0">
    <property type="entry name" value="U3 SMALL NUCLEOLAR RIBONUCLEOPROTEIN PROTEIN MPP10"/>
    <property type="match status" value="1"/>
</dbReference>
<comment type="function">
    <text evidence="7">Involved in nucleolar processing of pre-18S ribosomal RNA.</text>
</comment>
<organism evidence="9 10">
    <name type="scientific">Coemansia thaxteri</name>
    <dbReference type="NCBI Taxonomy" id="2663907"/>
    <lineage>
        <taxon>Eukaryota</taxon>
        <taxon>Fungi</taxon>
        <taxon>Fungi incertae sedis</taxon>
        <taxon>Zoopagomycota</taxon>
        <taxon>Kickxellomycotina</taxon>
        <taxon>Kickxellomycetes</taxon>
        <taxon>Kickxellales</taxon>
        <taxon>Kickxellaceae</taxon>
        <taxon>Coemansia</taxon>
    </lineage>
</organism>
<gene>
    <name evidence="9" type="primary">MPP10</name>
    <name evidence="9" type="ORF">H4R26_001747</name>
</gene>
<evidence type="ECO:0000256" key="3">
    <source>
        <dbReference type="ARBA" id="ARBA00022552"/>
    </source>
</evidence>
<evidence type="ECO:0000313" key="9">
    <source>
        <dbReference type="EMBL" id="KAJ2005789.1"/>
    </source>
</evidence>
<dbReference type="GO" id="GO:0032040">
    <property type="term" value="C:small-subunit processome"/>
    <property type="evidence" value="ECO:0007669"/>
    <property type="project" value="TreeGrafter"/>
</dbReference>
<evidence type="ECO:0000256" key="4">
    <source>
        <dbReference type="ARBA" id="ARBA00023242"/>
    </source>
</evidence>
<evidence type="ECO:0000256" key="8">
    <source>
        <dbReference type="SAM" id="MobiDB-lite"/>
    </source>
</evidence>
<dbReference type="PIRSF" id="PIRSF017300">
    <property type="entry name" value="snoRNP_Mpp10"/>
    <property type="match status" value="1"/>
</dbReference>
<keyword evidence="4 7" id="KW-0539">Nucleus</keyword>
<keyword evidence="2 7" id="KW-0690">Ribosome biogenesis</keyword>
<feature type="compositionally biased region" description="Basic residues" evidence="8">
    <location>
        <begin position="601"/>
        <end position="616"/>
    </location>
</feature>
<feature type="region of interest" description="Disordered" evidence="8">
    <location>
        <begin position="119"/>
        <end position="374"/>
    </location>
</feature>
<feature type="compositionally biased region" description="Acidic residues" evidence="8">
    <location>
        <begin position="119"/>
        <end position="161"/>
    </location>
</feature>
<dbReference type="OrthoDB" id="445326at2759"/>
<sequence length="648" mass="71787">MGKKRSSAALPVGREPATATDGFDQAIPSSFIEQYIKRPGSFIVPSAAARTAAMEVVGSTYDAANYSDKFGLYDDWRTVLASGFDPSLQIWELINIRNEPVLKYTTDIMKELSQLIDSVNDESDSDVSDASEQEEELASNSAESEEDEEALSIGEASEEAGETAAHSDLDSEVEEASDLGSSNGMSVDGSDDGEDDKEEYEDDKNEPSVVDDQFFSLADMEKFADDGDEEDMRDRAILAGDYSGVPADQDGEESADSDEDDDDDDIDMFQDLNAGDDDDDASDEDDEGGPRVDEMMYTDFFKAPKGSKRGLARASLEKHAKRVKFDPNTAGDSDVSEPESEDNSESVQTIRKRNLFDADGNEDNEASGGVVDTRSDFEKRQEKLQGLITKFEDEAVDKKHWTMTGEVTSAARPKDSLLEEDLEFDHVQKPVPIVTQEATQTLEDVIKRRILNEEWDDVERKKDVQAKPFRPSEFIELNDKAPKKSLAEEYESEYLAQKAGDAYVPEDDAKLAVTHREIDVQFRNLFAQLDALSHFHFAPKPATADIEVRTNAPALRMEEKLPVHVSQAEQLAPEEIYEKDKGRNGRTGDLMGDSELTREDRKRRRQRKKEMNKKKSSAVAAQKPASKKESSDSAAVKAAKGTKVKSAA</sequence>
<name>A0A9W8BMA5_9FUNG</name>